<dbReference type="OrthoDB" id="3189808at2"/>
<name>A0A1V0AHB6_9ACTN</name>
<dbReference type="Pfam" id="PF00480">
    <property type="entry name" value="ROK"/>
    <property type="match status" value="1"/>
</dbReference>
<gene>
    <name evidence="3" type="ORF">BKM31_56170</name>
</gene>
<dbReference type="SUPFAM" id="SSF46785">
    <property type="entry name" value="Winged helix' DNA-binding domain"/>
    <property type="match status" value="1"/>
</dbReference>
<comment type="similarity">
    <text evidence="1">Belongs to the ROK (NagC/XylR) family.</text>
</comment>
<dbReference type="InterPro" id="IPR036388">
    <property type="entry name" value="WH-like_DNA-bd_sf"/>
</dbReference>
<dbReference type="STRING" id="1909395.BKM31_56170"/>
<feature type="compositionally biased region" description="Basic and acidic residues" evidence="2">
    <location>
        <begin position="195"/>
        <end position="218"/>
    </location>
</feature>
<dbReference type="Gene3D" id="1.10.10.10">
    <property type="entry name" value="Winged helix-like DNA-binding domain superfamily/Winged helix DNA-binding domain"/>
    <property type="match status" value="1"/>
</dbReference>
<proteinExistence type="inferred from homology"/>
<accession>A0A1V0AHB6</accession>
<dbReference type="InterPro" id="IPR000600">
    <property type="entry name" value="ROK"/>
</dbReference>
<keyword evidence="4" id="KW-1185">Reference proteome</keyword>
<keyword evidence="3" id="KW-0808">Transferase</keyword>
<dbReference type="RefSeq" id="WP_080045967.1">
    <property type="nucleotide sequence ID" value="NZ_CP017717.1"/>
</dbReference>
<dbReference type="Gene3D" id="3.30.420.40">
    <property type="match status" value="2"/>
</dbReference>
<feature type="region of interest" description="Disordered" evidence="2">
    <location>
        <begin position="195"/>
        <end position="219"/>
    </location>
</feature>
<evidence type="ECO:0000313" key="4">
    <source>
        <dbReference type="Proteomes" id="UP000190797"/>
    </source>
</evidence>
<dbReference type="Proteomes" id="UP000190797">
    <property type="component" value="Chromosome"/>
</dbReference>
<dbReference type="EMBL" id="CP017717">
    <property type="protein sequence ID" value="AQZ69579.1"/>
    <property type="molecule type" value="Genomic_DNA"/>
</dbReference>
<dbReference type="PANTHER" id="PTHR18964:SF173">
    <property type="entry name" value="GLUCOKINASE"/>
    <property type="match status" value="1"/>
</dbReference>
<evidence type="ECO:0000313" key="3">
    <source>
        <dbReference type="EMBL" id="AQZ69579.1"/>
    </source>
</evidence>
<protein>
    <submittedName>
        <fullName evidence="3">Sugar kinase</fullName>
    </submittedName>
</protein>
<keyword evidence="3" id="KW-0418">Kinase</keyword>
<dbReference type="SUPFAM" id="SSF53067">
    <property type="entry name" value="Actin-like ATPase domain"/>
    <property type="match status" value="1"/>
</dbReference>
<dbReference type="InterPro" id="IPR043129">
    <property type="entry name" value="ATPase_NBD"/>
</dbReference>
<dbReference type="KEGG" id="noa:BKM31_56170"/>
<dbReference type="GO" id="GO:0016301">
    <property type="term" value="F:kinase activity"/>
    <property type="evidence" value="ECO:0007669"/>
    <property type="project" value="UniProtKB-KW"/>
</dbReference>
<sequence>MSDAANLREQALGLLASGKAVSRADLVEILQVAPSTVSSVVRRLLEEGTILEEGVGASTGGRRPRILRLREDGGVFAVAELGARHARVGLCSPSGDLLTAEEFAVDIGAGPKAIFDEIGAAFDGVRAAHAPGRRLLAVGMALPGPVDFPHGRLVGPARMPGWSGYDVQSDLRDRFQVTAVVDNDAKAAAIGEHVTRRDSGEHAARRDQAEHPNRRDPGDMIYVKAGSGIGGCLVSGSRIYRGGRGLSGDLTHVRVADSGERECSCGGSGCLETVASGAALARELAGRGLPVSDIRDVIAATVNADPAVVTLVRQAGRLLGVALSGLVNFLNPDSVVIGGALSSLDVYVAAVKGMLYERCLPPLTQSLSIEASIAGPDAALIGLGRLLRETADLRPVPESSS</sequence>
<evidence type="ECO:0000256" key="2">
    <source>
        <dbReference type="SAM" id="MobiDB-lite"/>
    </source>
</evidence>
<organism evidence="3 4">
    <name type="scientific">[Actinomadura] parvosata subsp. kistnae</name>
    <dbReference type="NCBI Taxonomy" id="1909395"/>
    <lineage>
        <taxon>Bacteria</taxon>
        <taxon>Bacillati</taxon>
        <taxon>Actinomycetota</taxon>
        <taxon>Actinomycetes</taxon>
        <taxon>Streptosporangiales</taxon>
        <taxon>Streptosporangiaceae</taxon>
        <taxon>Nonomuraea</taxon>
    </lineage>
</organism>
<dbReference type="AlphaFoldDB" id="A0A1V0AHB6"/>
<dbReference type="PANTHER" id="PTHR18964">
    <property type="entry name" value="ROK (REPRESSOR, ORF, KINASE) FAMILY"/>
    <property type="match status" value="1"/>
</dbReference>
<dbReference type="InterPro" id="IPR036390">
    <property type="entry name" value="WH_DNA-bd_sf"/>
</dbReference>
<reference evidence="4" key="1">
    <citation type="journal article" date="2017" name="Med. Chem. Commun.">
        <title>Nonomuraea sp. ATCC 55076 harbours the largest actinomycete chromosome to date and the kistamicin biosynthetic gene cluster.</title>
        <authorList>
            <person name="Nazari B."/>
            <person name="Forneris C.C."/>
            <person name="Gibson M.I."/>
            <person name="Moon K."/>
            <person name="Schramma K.R."/>
            <person name="Seyedsayamdost M.R."/>
        </authorList>
    </citation>
    <scope>NUCLEOTIDE SEQUENCE [LARGE SCALE GENOMIC DNA]</scope>
    <source>
        <strain evidence="4">ATCC 55076</strain>
    </source>
</reference>
<evidence type="ECO:0000256" key="1">
    <source>
        <dbReference type="ARBA" id="ARBA00006479"/>
    </source>
</evidence>